<name>S2E8T9_9ARCH</name>
<comment type="caution">
    <text evidence="10">The sequence shown here is derived from an EMBL/GenBank/DDBJ whole genome shotgun (WGS) entry which is preliminary data.</text>
</comment>
<evidence type="ECO:0000256" key="5">
    <source>
        <dbReference type="ARBA" id="ARBA00022692"/>
    </source>
</evidence>
<dbReference type="AlphaFoldDB" id="S2E8T9"/>
<feature type="transmembrane region" description="Helical" evidence="8">
    <location>
        <begin position="301"/>
        <end position="318"/>
    </location>
</feature>
<feature type="domain" description="Glycosyltransferase RgtA/B/C/D-like" evidence="9">
    <location>
        <begin position="93"/>
        <end position="221"/>
    </location>
</feature>
<feature type="transmembrane region" description="Helical" evidence="8">
    <location>
        <begin position="280"/>
        <end position="295"/>
    </location>
</feature>
<feature type="transmembrane region" description="Helical" evidence="8">
    <location>
        <begin position="166"/>
        <end position="196"/>
    </location>
</feature>
<dbReference type="InterPro" id="IPR038731">
    <property type="entry name" value="RgtA/B/C-like"/>
</dbReference>
<feature type="transmembrane region" description="Helical" evidence="8">
    <location>
        <begin position="208"/>
        <end position="231"/>
    </location>
</feature>
<reference evidence="10 11" key="1">
    <citation type="journal article" date="2012" name="J. Bacteriol.">
        <title>Genome Sequence of "Candidatus Nitrosoarchaeum limnia" BG20, a Low-Salinity Ammonia-Oxidizing Archaeon from the San Francisco Bay Estuary.</title>
        <authorList>
            <person name="Mosier A.C."/>
            <person name="Allen E.E."/>
            <person name="Kim M."/>
            <person name="Ferriera S."/>
            <person name="Francis C.A."/>
        </authorList>
    </citation>
    <scope>NUCLEOTIDE SEQUENCE [LARGE SCALE GENOMIC DNA]</scope>
    <source>
        <strain evidence="10 11">BG20</strain>
    </source>
</reference>
<evidence type="ECO:0000256" key="3">
    <source>
        <dbReference type="ARBA" id="ARBA00022676"/>
    </source>
</evidence>
<dbReference type="GO" id="GO:0008610">
    <property type="term" value="P:lipid biosynthetic process"/>
    <property type="evidence" value="ECO:0007669"/>
    <property type="project" value="UniProtKB-ARBA"/>
</dbReference>
<sequence length="475" mass="54563">MNKIFFLLIPLALSGFIHLWNPVGYPDVFFDEGIYMRRAVDLLNTGNPQEGNVYDHPYFGQIVIASILYATNYSDFKTSTDSDSLQSLYLIPRIFMGILAVVDTFLIYKIVQIRYGTISAFLSAALFAVLPFTWIFKRILLDSILIPLILGAILIALYSAKTKHSSILITFSGALMGLAVFTKIPAFTMIFVVAWIVYNNRKKFSDVILLLIPFLLIPLIWPLNAIMLNQFDLWQQGVLWQTQRTNSILDIFGFFAVIDPLMFVLGLSGIVFAVLRKDKFLLFWFIPFVVFLSVVGYKQYFHWMMIVPVLCISAGIWIESIHKEGKMKKYVYFGIISAVFVFGFTSTALLIINDISKNQFEALSYVLNNYDDNVTVLASPVYTWILYDVFKKENVPEDYSFILFYPSSTEKMVIMADSHYRIDFVRGPQLQNILNNSTVVQTFDETTKFNSKIYPYTNMQATEEATKIEILEWVK</sequence>
<organism evidence="10 11">
    <name type="scientific">Candidatus Nitrosarchaeum limnium BG20</name>
    <dbReference type="NCBI Taxonomy" id="859192"/>
    <lineage>
        <taxon>Archaea</taxon>
        <taxon>Nitrososphaerota</taxon>
        <taxon>Nitrososphaeria</taxon>
        <taxon>Nitrosopumilales</taxon>
        <taxon>Nitrosopumilaceae</taxon>
        <taxon>Nitrosarchaeum</taxon>
    </lineage>
</organism>
<gene>
    <name evidence="10" type="ORF">BG20_I0796</name>
</gene>
<feature type="transmembrane region" description="Helical" evidence="8">
    <location>
        <begin position="88"/>
        <end position="107"/>
    </location>
</feature>
<keyword evidence="7 8" id="KW-0472">Membrane</keyword>
<feature type="transmembrane region" description="Helical" evidence="8">
    <location>
        <begin position="251"/>
        <end position="275"/>
    </location>
</feature>
<accession>S2E8T9</accession>
<dbReference type="GO" id="GO:0016763">
    <property type="term" value="F:pentosyltransferase activity"/>
    <property type="evidence" value="ECO:0007669"/>
    <property type="project" value="TreeGrafter"/>
</dbReference>
<dbReference type="EMBL" id="AHJG01000134">
    <property type="protein sequence ID" value="EPA05836.1"/>
    <property type="molecule type" value="Genomic_DNA"/>
</dbReference>
<dbReference type="Pfam" id="PF13231">
    <property type="entry name" value="PMT_2"/>
    <property type="match status" value="1"/>
</dbReference>
<evidence type="ECO:0000256" key="2">
    <source>
        <dbReference type="ARBA" id="ARBA00022475"/>
    </source>
</evidence>
<feature type="transmembrane region" description="Helical" evidence="8">
    <location>
        <begin position="58"/>
        <end position="76"/>
    </location>
</feature>
<protein>
    <submittedName>
        <fullName evidence="10">Putative membrane protein</fullName>
    </submittedName>
</protein>
<evidence type="ECO:0000256" key="4">
    <source>
        <dbReference type="ARBA" id="ARBA00022679"/>
    </source>
</evidence>
<evidence type="ECO:0000256" key="8">
    <source>
        <dbReference type="SAM" id="Phobius"/>
    </source>
</evidence>
<dbReference type="Proteomes" id="UP000014065">
    <property type="component" value="Unassembled WGS sequence"/>
</dbReference>
<evidence type="ECO:0000259" key="9">
    <source>
        <dbReference type="Pfam" id="PF13231"/>
    </source>
</evidence>
<feature type="transmembrane region" description="Helical" evidence="8">
    <location>
        <begin position="113"/>
        <end position="132"/>
    </location>
</feature>
<keyword evidence="11" id="KW-1185">Reference proteome</keyword>
<dbReference type="GO" id="GO:0005886">
    <property type="term" value="C:plasma membrane"/>
    <property type="evidence" value="ECO:0007669"/>
    <property type="project" value="UniProtKB-SubCell"/>
</dbReference>
<dbReference type="PANTHER" id="PTHR33908:SF11">
    <property type="entry name" value="MEMBRANE PROTEIN"/>
    <property type="match status" value="1"/>
</dbReference>
<comment type="subcellular location">
    <subcellularLocation>
        <location evidence="1">Cell membrane</location>
        <topology evidence="1">Multi-pass membrane protein</topology>
    </subcellularLocation>
</comment>
<keyword evidence="4" id="KW-0808">Transferase</keyword>
<evidence type="ECO:0000256" key="7">
    <source>
        <dbReference type="ARBA" id="ARBA00023136"/>
    </source>
</evidence>
<dbReference type="InterPro" id="IPR050297">
    <property type="entry name" value="LipidA_mod_glycosyltrf_83"/>
</dbReference>
<proteinExistence type="predicted"/>
<evidence type="ECO:0000313" key="11">
    <source>
        <dbReference type="Proteomes" id="UP000014065"/>
    </source>
</evidence>
<keyword evidence="3" id="KW-0328">Glycosyltransferase</keyword>
<dbReference type="RefSeq" id="WP_010191404.1">
    <property type="nucleotide sequence ID" value="NZ_AHJG01000134.1"/>
</dbReference>
<evidence type="ECO:0000256" key="6">
    <source>
        <dbReference type="ARBA" id="ARBA00022989"/>
    </source>
</evidence>
<keyword evidence="5 8" id="KW-0812">Transmembrane</keyword>
<feature type="transmembrane region" description="Helical" evidence="8">
    <location>
        <begin position="330"/>
        <end position="352"/>
    </location>
</feature>
<feature type="transmembrane region" description="Helical" evidence="8">
    <location>
        <begin position="139"/>
        <end position="160"/>
    </location>
</feature>
<evidence type="ECO:0000313" key="10">
    <source>
        <dbReference type="EMBL" id="EPA05836.1"/>
    </source>
</evidence>
<keyword evidence="6 8" id="KW-1133">Transmembrane helix</keyword>
<evidence type="ECO:0000256" key="1">
    <source>
        <dbReference type="ARBA" id="ARBA00004651"/>
    </source>
</evidence>
<dbReference type="PANTHER" id="PTHR33908">
    <property type="entry name" value="MANNOSYLTRANSFERASE YKCB-RELATED"/>
    <property type="match status" value="1"/>
</dbReference>
<keyword evidence="2" id="KW-1003">Cell membrane</keyword>